<dbReference type="GeneID" id="41718187"/>
<protein>
    <submittedName>
        <fullName evidence="1">Uncharacterized protein</fullName>
    </submittedName>
</protein>
<reference evidence="2" key="1">
    <citation type="submission" date="2018-09" db="EMBL/GenBank/DDBJ databases">
        <title>Complete Genome Sequencing of Sulfolobus sp. JCM 16834.</title>
        <authorList>
            <person name="Kato S."/>
            <person name="Itoh T."/>
            <person name="Ohkuma M."/>
        </authorList>
    </citation>
    <scope>NUCLEOTIDE SEQUENCE [LARGE SCALE GENOMIC DNA]</scope>
    <source>
        <strain evidence="2">IC-007</strain>
    </source>
</reference>
<dbReference type="Proteomes" id="UP000325030">
    <property type="component" value="Chromosome"/>
</dbReference>
<accession>A0A510E4A4</accession>
<dbReference type="RefSeq" id="WP_149564887.1">
    <property type="nucleotide sequence ID" value="NZ_AP018930.1"/>
</dbReference>
<evidence type="ECO:0000313" key="1">
    <source>
        <dbReference type="EMBL" id="BBG27306.1"/>
    </source>
</evidence>
<sequence length="85" mass="9867">MSVFQLIEKVAKKYNIKINILPNGVIILVKDNIAFVQIAAVRDVYYIRYLTKDETYIVKRIDELIADKIINEKLDETEALKIPDV</sequence>
<proteinExistence type="predicted"/>
<evidence type="ECO:0000313" key="2">
    <source>
        <dbReference type="Proteomes" id="UP000325030"/>
    </source>
</evidence>
<dbReference type="EMBL" id="AP018930">
    <property type="protein sequence ID" value="BBG27306.1"/>
    <property type="molecule type" value="Genomic_DNA"/>
</dbReference>
<dbReference type="AlphaFoldDB" id="A0A510E4A4"/>
<organism evidence="1 2">
    <name type="scientific">Sulfuracidifex tepidarius</name>
    <dbReference type="NCBI Taxonomy" id="1294262"/>
    <lineage>
        <taxon>Archaea</taxon>
        <taxon>Thermoproteota</taxon>
        <taxon>Thermoprotei</taxon>
        <taxon>Sulfolobales</taxon>
        <taxon>Sulfolobaceae</taxon>
        <taxon>Sulfuracidifex</taxon>
    </lineage>
</organism>
<name>A0A510E4A4_9CREN</name>
<gene>
    <name evidence="1" type="ORF">IC007_1851</name>
</gene>